<organism evidence="2 3">
    <name type="scientific">Tribolium castaneum</name>
    <name type="common">Red flour beetle</name>
    <dbReference type="NCBI Taxonomy" id="7070"/>
    <lineage>
        <taxon>Eukaryota</taxon>
        <taxon>Metazoa</taxon>
        <taxon>Ecdysozoa</taxon>
        <taxon>Arthropoda</taxon>
        <taxon>Hexapoda</taxon>
        <taxon>Insecta</taxon>
        <taxon>Pterygota</taxon>
        <taxon>Neoptera</taxon>
        <taxon>Endopterygota</taxon>
        <taxon>Coleoptera</taxon>
        <taxon>Polyphaga</taxon>
        <taxon>Cucujiformia</taxon>
        <taxon>Tenebrionidae</taxon>
        <taxon>Tenebrionidae incertae sedis</taxon>
        <taxon>Tribolium</taxon>
    </lineage>
</organism>
<keyword evidence="3" id="KW-1185">Reference proteome</keyword>
<sequence length="195" mass="22618">MLCNEIASIRCPSEQLKILKERYQTVINSNRRLENIRSLSELIKVLEKRNYLNSSNTQALSDIASEFKQPEVLHSLRNVQIEDNHVNCNACNSHSPEEYSGFVRIPKSTKDRVYKCIAEGIGQKWTDFARALGIPEGDIDDLNTVRSTSARAYKILAFHEQNCDRYRWRSKLLEALTDARRKDLRLKVQDIFDFP</sequence>
<dbReference type="PhylomeDB" id="D6WJL3"/>
<accession>D6WJL3</accession>
<dbReference type="OMA" id="MEEDECH"/>
<dbReference type="InParanoid" id="D6WJL3"/>
<dbReference type="GO" id="GO:0007165">
    <property type="term" value="P:signal transduction"/>
    <property type="evidence" value="ECO:0007669"/>
    <property type="project" value="InterPro"/>
</dbReference>
<feature type="domain" description="Death" evidence="1">
    <location>
        <begin position="110"/>
        <end position="192"/>
    </location>
</feature>
<evidence type="ECO:0000313" key="3">
    <source>
        <dbReference type="Proteomes" id="UP000007266"/>
    </source>
</evidence>
<dbReference type="CDD" id="cd01670">
    <property type="entry name" value="Death"/>
    <property type="match status" value="1"/>
</dbReference>
<dbReference type="EMBL" id="KQ971342">
    <property type="protein sequence ID" value="EFA04650.1"/>
    <property type="molecule type" value="Genomic_DNA"/>
</dbReference>
<evidence type="ECO:0000259" key="1">
    <source>
        <dbReference type="PROSITE" id="PS50017"/>
    </source>
</evidence>
<dbReference type="SUPFAM" id="SSF47986">
    <property type="entry name" value="DEATH domain"/>
    <property type="match status" value="2"/>
</dbReference>
<dbReference type="FunCoup" id="D6WJL3">
    <property type="interactions" value="32"/>
</dbReference>
<dbReference type="InterPro" id="IPR011029">
    <property type="entry name" value="DEATH-like_dom_sf"/>
</dbReference>
<gene>
    <name evidence="2" type="primary">AUGUSTUS-3.0.2_14042</name>
    <name evidence="2" type="ORF">TcasGA2_TC014042</name>
</gene>
<dbReference type="InterPro" id="IPR000488">
    <property type="entry name" value="Death_dom"/>
</dbReference>
<dbReference type="Proteomes" id="UP000007266">
    <property type="component" value="Linkage group 5"/>
</dbReference>
<dbReference type="STRING" id="7070.D6WJL3"/>
<name>D6WJL3_TRICA</name>
<dbReference type="Gene3D" id="1.10.533.10">
    <property type="entry name" value="Death Domain, Fas"/>
    <property type="match status" value="2"/>
</dbReference>
<proteinExistence type="predicted"/>
<protein>
    <submittedName>
        <fullName evidence="2">Fas (TNFRSF6)-associated via death domain</fullName>
    </submittedName>
</protein>
<dbReference type="PROSITE" id="PS50017">
    <property type="entry name" value="DEATH_DOMAIN"/>
    <property type="match status" value="1"/>
</dbReference>
<dbReference type="AlphaFoldDB" id="D6WJL3"/>
<reference evidence="2 3" key="2">
    <citation type="journal article" date="2010" name="Nucleic Acids Res.">
        <title>BeetleBase in 2010: revisions to provide comprehensive genomic information for Tribolium castaneum.</title>
        <authorList>
            <person name="Kim H.S."/>
            <person name="Murphy T."/>
            <person name="Xia J."/>
            <person name="Caragea D."/>
            <person name="Park Y."/>
            <person name="Beeman R.W."/>
            <person name="Lorenzen M.D."/>
            <person name="Butcher S."/>
            <person name="Manak J.R."/>
            <person name="Brown S.J."/>
        </authorList>
    </citation>
    <scope>GENOME REANNOTATION</scope>
    <source>
        <strain evidence="2 3">Georgia GA2</strain>
    </source>
</reference>
<dbReference type="HOGENOM" id="CLU_1262703_0_0_1"/>
<dbReference type="Pfam" id="PF00531">
    <property type="entry name" value="Death"/>
    <property type="match status" value="1"/>
</dbReference>
<evidence type="ECO:0000313" key="2">
    <source>
        <dbReference type="EMBL" id="EFA04650.1"/>
    </source>
</evidence>
<reference evidence="2 3" key="1">
    <citation type="journal article" date="2008" name="Nature">
        <title>The genome of the model beetle and pest Tribolium castaneum.</title>
        <authorList>
            <consortium name="Tribolium Genome Sequencing Consortium"/>
            <person name="Richards S."/>
            <person name="Gibbs R.A."/>
            <person name="Weinstock G.M."/>
            <person name="Brown S.J."/>
            <person name="Denell R."/>
            <person name="Beeman R.W."/>
            <person name="Gibbs R."/>
            <person name="Beeman R.W."/>
            <person name="Brown S.J."/>
            <person name="Bucher G."/>
            <person name="Friedrich M."/>
            <person name="Grimmelikhuijzen C.J."/>
            <person name="Klingler M."/>
            <person name="Lorenzen M."/>
            <person name="Richards S."/>
            <person name="Roth S."/>
            <person name="Schroder R."/>
            <person name="Tautz D."/>
            <person name="Zdobnov E.M."/>
            <person name="Muzny D."/>
            <person name="Gibbs R.A."/>
            <person name="Weinstock G.M."/>
            <person name="Attaway T."/>
            <person name="Bell S."/>
            <person name="Buhay C.J."/>
            <person name="Chandrabose M.N."/>
            <person name="Chavez D."/>
            <person name="Clerk-Blankenburg K.P."/>
            <person name="Cree A."/>
            <person name="Dao M."/>
            <person name="Davis C."/>
            <person name="Chacko J."/>
            <person name="Dinh H."/>
            <person name="Dugan-Rocha S."/>
            <person name="Fowler G."/>
            <person name="Garner T.T."/>
            <person name="Garnes J."/>
            <person name="Gnirke A."/>
            <person name="Hawes A."/>
            <person name="Hernandez J."/>
            <person name="Hines S."/>
            <person name="Holder M."/>
            <person name="Hume J."/>
            <person name="Jhangiani S.N."/>
            <person name="Joshi V."/>
            <person name="Khan Z.M."/>
            <person name="Jackson L."/>
            <person name="Kovar C."/>
            <person name="Kowis A."/>
            <person name="Lee S."/>
            <person name="Lewis L.R."/>
            <person name="Margolis J."/>
            <person name="Morgan M."/>
            <person name="Nazareth L.V."/>
            <person name="Nguyen N."/>
            <person name="Okwuonu G."/>
            <person name="Parker D."/>
            <person name="Richards S."/>
            <person name="Ruiz S.J."/>
            <person name="Santibanez J."/>
            <person name="Savard J."/>
            <person name="Scherer S.E."/>
            <person name="Schneider B."/>
            <person name="Sodergren E."/>
            <person name="Tautz D."/>
            <person name="Vattahil S."/>
            <person name="Villasana D."/>
            <person name="White C.S."/>
            <person name="Wright R."/>
            <person name="Park Y."/>
            <person name="Beeman R.W."/>
            <person name="Lord J."/>
            <person name="Oppert B."/>
            <person name="Lorenzen M."/>
            <person name="Brown S."/>
            <person name="Wang L."/>
            <person name="Savard J."/>
            <person name="Tautz D."/>
            <person name="Richards S."/>
            <person name="Weinstock G."/>
            <person name="Gibbs R.A."/>
            <person name="Liu Y."/>
            <person name="Worley K."/>
            <person name="Weinstock G."/>
            <person name="Elsik C.G."/>
            <person name="Reese J.T."/>
            <person name="Elhaik E."/>
            <person name="Landan G."/>
            <person name="Graur D."/>
            <person name="Arensburger P."/>
            <person name="Atkinson P."/>
            <person name="Beeman R.W."/>
            <person name="Beidler J."/>
            <person name="Brown S.J."/>
            <person name="Demuth J.P."/>
            <person name="Drury D.W."/>
            <person name="Du Y.Z."/>
            <person name="Fujiwara H."/>
            <person name="Lorenzen M."/>
            <person name="Maselli V."/>
            <person name="Osanai M."/>
            <person name="Park Y."/>
            <person name="Robertson H.M."/>
            <person name="Tu Z."/>
            <person name="Wang J.J."/>
            <person name="Wang S."/>
            <person name="Richards S."/>
            <person name="Song H."/>
            <person name="Zhang L."/>
            <person name="Sodergren E."/>
            <person name="Werner D."/>
            <person name="Stanke M."/>
            <person name="Morgenstern B."/>
            <person name="Solovyev V."/>
            <person name="Kosarev P."/>
            <person name="Brown G."/>
            <person name="Chen H.C."/>
            <person name="Ermolaeva O."/>
            <person name="Hlavina W."/>
            <person name="Kapustin Y."/>
            <person name="Kiryutin B."/>
            <person name="Kitts P."/>
            <person name="Maglott D."/>
            <person name="Pruitt K."/>
            <person name="Sapojnikov V."/>
            <person name="Souvorov A."/>
            <person name="Mackey A.J."/>
            <person name="Waterhouse R.M."/>
            <person name="Wyder S."/>
            <person name="Zdobnov E.M."/>
            <person name="Zdobnov E.M."/>
            <person name="Wyder S."/>
            <person name="Kriventseva E.V."/>
            <person name="Kadowaki T."/>
            <person name="Bork P."/>
            <person name="Aranda M."/>
            <person name="Bao R."/>
            <person name="Beermann A."/>
            <person name="Berns N."/>
            <person name="Bolognesi R."/>
            <person name="Bonneton F."/>
            <person name="Bopp D."/>
            <person name="Brown S.J."/>
            <person name="Bucher G."/>
            <person name="Butts T."/>
            <person name="Chaumot A."/>
            <person name="Denell R.E."/>
            <person name="Ferrier D.E."/>
            <person name="Friedrich M."/>
            <person name="Gordon C.M."/>
            <person name="Jindra M."/>
            <person name="Klingler M."/>
            <person name="Lan Q."/>
            <person name="Lattorff H.M."/>
            <person name="Laudet V."/>
            <person name="von Levetsow C."/>
            <person name="Liu Z."/>
            <person name="Lutz R."/>
            <person name="Lynch J.A."/>
            <person name="da Fonseca R.N."/>
            <person name="Posnien N."/>
            <person name="Reuter R."/>
            <person name="Roth S."/>
            <person name="Savard J."/>
            <person name="Schinko J.B."/>
            <person name="Schmitt C."/>
            <person name="Schoppmeier M."/>
            <person name="Schroder R."/>
            <person name="Shippy T.D."/>
            <person name="Simonnet F."/>
            <person name="Marques-Souza H."/>
            <person name="Tautz D."/>
            <person name="Tomoyasu Y."/>
            <person name="Trauner J."/>
            <person name="Van der Zee M."/>
            <person name="Vervoort M."/>
            <person name="Wittkopp N."/>
            <person name="Wimmer E.A."/>
            <person name="Yang X."/>
            <person name="Jones A.K."/>
            <person name="Sattelle D.B."/>
            <person name="Ebert P.R."/>
            <person name="Nelson D."/>
            <person name="Scott J.G."/>
            <person name="Beeman R.W."/>
            <person name="Muthukrishnan S."/>
            <person name="Kramer K.J."/>
            <person name="Arakane Y."/>
            <person name="Beeman R.W."/>
            <person name="Zhu Q."/>
            <person name="Hogenkamp D."/>
            <person name="Dixit R."/>
            <person name="Oppert B."/>
            <person name="Jiang H."/>
            <person name="Zou Z."/>
            <person name="Marshall J."/>
            <person name="Elpidina E."/>
            <person name="Vinokurov K."/>
            <person name="Oppert C."/>
            <person name="Zou Z."/>
            <person name="Evans J."/>
            <person name="Lu Z."/>
            <person name="Zhao P."/>
            <person name="Sumathipala N."/>
            <person name="Altincicek B."/>
            <person name="Vilcinskas A."/>
            <person name="Williams M."/>
            <person name="Hultmark D."/>
            <person name="Hetru C."/>
            <person name="Jiang H."/>
            <person name="Grimmelikhuijzen C.J."/>
            <person name="Hauser F."/>
            <person name="Cazzamali G."/>
            <person name="Williamson M."/>
            <person name="Park Y."/>
            <person name="Li B."/>
            <person name="Tanaka Y."/>
            <person name="Predel R."/>
            <person name="Neupert S."/>
            <person name="Schachtner J."/>
            <person name="Verleyen P."/>
            <person name="Raible F."/>
            <person name="Bork P."/>
            <person name="Friedrich M."/>
            <person name="Walden K.K."/>
            <person name="Robertson H.M."/>
            <person name="Angeli S."/>
            <person name="Foret S."/>
            <person name="Bucher G."/>
            <person name="Schuetz S."/>
            <person name="Maleszka R."/>
            <person name="Wimmer E.A."/>
            <person name="Beeman R.W."/>
            <person name="Lorenzen M."/>
            <person name="Tomoyasu Y."/>
            <person name="Miller S.C."/>
            <person name="Grossmann D."/>
            <person name="Bucher G."/>
        </authorList>
    </citation>
    <scope>NUCLEOTIDE SEQUENCE [LARGE SCALE GENOMIC DNA]</scope>
    <source>
        <strain evidence="2 3">Georgia GA2</strain>
    </source>
</reference>